<keyword evidence="4 8" id="KW-0812">Transmembrane</keyword>
<dbReference type="AlphaFoldDB" id="J3VSJ7"/>
<organism evidence="11 12">
    <name type="scientific">secondary endosymbiont of Ctenarytaina eucalypti</name>
    <dbReference type="NCBI Taxonomy" id="1199245"/>
    <lineage>
        <taxon>Bacteria</taxon>
        <taxon>Pseudomonadati</taxon>
        <taxon>Pseudomonadota</taxon>
        <taxon>Gammaproteobacteria</taxon>
        <taxon>Enterobacterales</taxon>
        <taxon>Enterobacteriaceae</taxon>
        <taxon>aphid secondary symbionts</taxon>
    </lineage>
</organism>
<dbReference type="InterPro" id="IPR007449">
    <property type="entry name" value="ZipA_FtsZ-bd_C"/>
</dbReference>
<comment type="subcellular location">
    <subcellularLocation>
        <location evidence="8">Cell inner membrane</location>
        <topology evidence="8">Single-pass type I membrane protein</topology>
    </subcellularLocation>
    <text evidence="8">Localizes to the Z ring in an FtsZ-dependent manner.</text>
</comment>
<keyword evidence="5 8" id="KW-1133">Transmembrane helix</keyword>
<keyword evidence="12" id="KW-1185">Reference proteome</keyword>
<evidence type="ECO:0000313" key="12">
    <source>
        <dbReference type="Proteomes" id="UP000003936"/>
    </source>
</evidence>
<sequence precursor="true">MHNLRLILIVAVAVTIAALLLYALWINRKEKLTVFREPLAKRLKIEPQHQSESIKSERNEQLSRARLSRVCYLDDVNDERIDASRFSGLTACSSPSYEATTPDEEIDPPLNADFRKSACSADRPHTLMLTIHKPDCYTPAHSQVAPRCHSGSKNYYGSVLPSPEFESIEAKESAALKVPEKEIVLVLHVTAQNGKVLGGEQLLKSVGQAGFQFGEMNIFHRYSNTIGGGPVLFSLANMVKPGFFYLEDMASFMTPGISIFMKVPGYSDAHQNFKLMVEASQCIADDFGGFVLDDHRRMITSKTLDEYKKRILRALNVYASSN</sequence>
<dbReference type="STRING" id="1199245.A359_05090"/>
<dbReference type="PANTHER" id="PTHR38685:SF1">
    <property type="entry name" value="CELL DIVISION PROTEIN ZIPA"/>
    <property type="match status" value="1"/>
</dbReference>
<evidence type="ECO:0000256" key="2">
    <source>
        <dbReference type="ARBA" id="ARBA00022519"/>
    </source>
</evidence>
<evidence type="ECO:0000256" key="8">
    <source>
        <dbReference type="HAMAP-Rule" id="MF_00509"/>
    </source>
</evidence>
<dbReference type="Pfam" id="PF04354">
    <property type="entry name" value="ZipA_C"/>
    <property type="match status" value="1"/>
</dbReference>
<dbReference type="PATRIC" id="fig|1199245.3.peg.623"/>
<proteinExistence type="inferred from homology"/>
<evidence type="ECO:0000256" key="9">
    <source>
        <dbReference type="RuleBase" id="RU003612"/>
    </source>
</evidence>
<dbReference type="KEGG" id="sect:A359_05090"/>
<dbReference type="GO" id="GO:0000917">
    <property type="term" value="P:division septum assembly"/>
    <property type="evidence" value="ECO:0007669"/>
    <property type="project" value="TreeGrafter"/>
</dbReference>
<evidence type="ECO:0000256" key="4">
    <source>
        <dbReference type="ARBA" id="ARBA00022692"/>
    </source>
</evidence>
<feature type="domain" description="ZipA C-terminal FtsZ-binding" evidence="10">
    <location>
        <begin position="181"/>
        <end position="311"/>
    </location>
</feature>
<dbReference type="SUPFAM" id="SSF64383">
    <property type="entry name" value="Cell-division protein ZipA, C-terminal domain"/>
    <property type="match status" value="1"/>
</dbReference>
<feature type="transmembrane region" description="Helical" evidence="8">
    <location>
        <begin position="6"/>
        <end position="26"/>
    </location>
</feature>
<keyword evidence="1 8" id="KW-1003">Cell membrane</keyword>
<dbReference type="Proteomes" id="UP000003936">
    <property type="component" value="Chromosome"/>
</dbReference>
<comment type="function">
    <text evidence="8 9">Essential cell division protein that stabilizes the FtsZ protofilaments by cross-linking them and that serves as a cytoplasmic membrane anchor for the Z ring. Also required for the recruitment to the septal ring of downstream cell division proteins.</text>
</comment>
<dbReference type="SMART" id="SM00771">
    <property type="entry name" value="ZipA_C"/>
    <property type="match status" value="1"/>
</dbReference>
<reference evidence="11 12" key="1">
    <citation type="journal article" date="2012" name="Mol. Biol. Evol.">
        <title>Genome reduction and co-evolution between the primary and secondary bacterial symbionts of psyllids.</title>
        <authorList>
            <person name="Sloan D.B."/>
            <person name="Moran N.A."/>
        </authorList>
    </citation>
    <scope>NUCLEOTIDE SEQUENCE [LARGE SCALE GENOMIC DNA]</scope>
    <source>
        <strain evidence="11">Ceuc_S</strain>
    </source>
</reference>
<keyword evidence="2 8" id="KW-0997">Cell inner membrane</keyword>
<name>J3VSJ7_9ENTR</name>
<dbReference type="HOGENOM" id="CLU_030174_1_0_6"/>
<dbReference type="GO" id="GO:0032153">
    <property type="term" value="C:cell division site"/>
    <property type="evidence" value="ECO:0007669"/>
    <property type="project" value="UniProtKB-UniRule"/>
</dbReference>
<evidence type="ECO:0000256" key="6">
    <source>
        <dbReference type="ARBA" id="ARBA00023136"/>
    </source>
</evidence>
<evidence type="ECO:0000256" key="1">
    <source>
        <dbReference type="ARBA" id="ARBA00022475"/>
    </source>
</evidence>
<evidence type="ECO:0000256" key="5">
    <source>
        <dbReference type="ARBA" id="ARBA00022989"/>
    </source>
</evidence>
<keyword evidence="3 8" id="KW-0132">Cell division</keyword>
<dbReference type="Gene3D" id="3.30.1400.10">
    <property type="entry name" value="ZipA, C-terminal FtsZ-binding domain"/>
    <property type="match status" value="1"/>
</dbReference>
<evidence type="ECO:0000313" key="11">
    <source>
        <dbReference type="EMBL" id="AFP84901.1"/>
    </source>
</evidence>
<dbReference type="GO" id="GO:0005886">
    <property type="term" value="C:plasma membrane"/>
    <property type="evidence" value="ECO:0007669"/>
    <property type="project" value="UniProtKB-SubCell"/>
</dbReference>
<comment type="subunit">
    <text evidence="8">Interacts with FtsZ via their C-terminal domains.</text>
</comment>
<dbReference type="HAMAP" id="MF_00509">
    <property type="entry name" value="ZipA"/>
    <property type="match status" value="1"/>
</dbReference>
<dbReference type="EMBL" id="CP003546">
    <property type="protein sequence ID" value="AFP84901.1"/>
    <property type="molecule type" value="Genomic_DNA"/>
</dbReference>
<evidence type="ECO:0000256" key="3">
    <source>
        <dbReference type="ARBA" id="ARBA00022618"/>
    </source>
</evidence>
<dbReference type="InterPro" id="IPR011919">
    <property type="entry name" value="Cell_div_ZipA"/>
</dbReference>
<evidence type="ECO:0000256" key="7">
    <source>
        <dbReference type="ARBA" id="ARBA00023306"/>
    </source>
</evidence>
<dbReference type="NCBIfam" id="TIGR02205">
    <property type="entry name" value="septum_zipA"/>
    <property type="match status" value="1"/>
</dbReference>
<comment type="similarity">
    <text evidence="8 9">Belongs to the ZipA family.</text>
</comment>
<dbReference type="InterPro" id="IPR036765">
    <property type="entry name" value="ZipA_FtsZ-bd_C_sf"/>
</dbReference>
<dbReference type="OrthoDB" id="7054914at2"/>
<dbReference type="PANTHER" id="PTHR38685">
    <property type="entry name" value="CELL DIVISION PROTEIN ZIPA"/>
    <property type="match status" value="1"/>
</dbReference>
<keyword evidence="7 8" id="KW-0131">Cell cycle</keyword>
<protein>
    <recommendedName>
        <fullName evidence="8 9">Cell division protein ZipA</fullName>
    </recommendedName>
</protein>
<evidence type="ECO:0000259" key="10">
    <source>
        <dbReference type="SMART" id="SM00771"/>
    </source>
</evidence>
<gene>
    <name evidence="8" type="primary">zipA</name>
    <name evidence="11" type="ORF">A359_05090</name>
</gene>
<dbReference type="GO" id="GO:0043093">
    <property type="term" value="P:FtsZ-dependent cytokinesis"/>
    <property type="evidence" value="ECO:0007669"/>
    <property type="project" value="UniProtKB-UniRule"/>
</dbReference>
<keyword evidence="6 8" id="KW-0472">Membrane</keyword>
<accession>J3VSJ7</accession>